<dbReference type="PROSITE" id="PS51194">
    <property type="entry name" value="HELICASE_CTER"/>
    <property type="match status" value="1"/>
</dbReference>
<dbReference type="OrthoDB" id="2801544at2759"/>
<evidence type="ECO:0000256" key="2">
    <source>
        <dbReference type="ARBA" id="ARBA00022801"/>
    </source>
</evidence>
<dbReference type="Gene3D" id="3.40.50.10810">
    <property type="entry name" value="Tandem AAA-ATPase domain"/>
    <property type="match status" value="1"/>
</dbReference>
<dbReference type="GO" id="GO:0008270">
    <property type="term" value="F:zinc ion binding"/>
    <property type="evidence" value="ECO:0007669"/>
    <property type="project" value="InterPro"/>
</dbReference>
<dbReference type="Pfam" id="PF01844">
    <property type="entry name" value="HNH"/>
    <property type="match status" value="1"/>
</dbReference>
<dbReference type="InterPro" id="IPR001650">
    <property type="entry name" value="Helicase_C-like"/>
</dbReference>
<keyword evidence="3" id="KW-0347">Helicase</keyword>
<dbReference type="InterPro" id="IPR027417">
    <property type="entry name" value="P-loop_NTPase"/>
</dbReference>
<evidence type="ECO:0000259" key="6">
    <source>
        <dbReference type="PROSITE" id="PS51194"/>
    </source>
</evidence>
<dbReference type="PROSITE" id="PS51192">
    <property type="entry name" value="HELICASE_ATP_BIND_1"/>
    <property type="match status" value="1"/>
</dbReference>
<dbReference type="Pfam" id="PF00176">
    <property type="entry name" value="SNF2-rel_dom"/>
    <property type="match status" value="1"/>
</dbReference>
<dbReference type="InterPro" id="IPR014001">
    <property type="entry name" value="Helicase_ATP-bd"/>
</dbReference>
<evidence type="ECO:0000256" key="4">
    <source>
        <dbReference type="ARBA" id="ARBA00022840"/>
    </source>
</evidence>
<dbReference type="GO" id="GO:0031297">
    <property type="term" value="P:replication fork processing"/>
    <property type="evidence" value="ECO:0007669"/>
    <property type="project" value="TreeGrafter"/>
</dbReference>
<reference evidence="8" key="2">
    <citation type="submission" date="2013-03" db="EMBL/GenBank/DDBJ databases">
        <authorList>
            <person name="Motta M.C.M."/>
            <person name="Martins A.C.A."/>
            <person name="Preta C.M.C.C."/>
            <person name="Silva R."/>
            <person name="de Souza S.S."/>
            <person name="Klein C.C."/>
            <person name="de Almeida L.G.P."/>
            <person name="Cunha O.L."/>
            <person name="Colabardini A.C."/>
            <person name="Lima B.A."/>
            <person name="Machado C.R."/>
            <person name="Soares C.M.A."/>
            <person name="de Menezes C.B.A."/>
            <person name="Bartolomeu D.C."/>
            <person name="Grisard E.C."/>
            <person name="Fantinatti-Garboggini F."/>
            <person name="Rodrigues-Luiz G.F."/>
            <person name="Wagner G."/>
            <person name="Goldman G.H."/>
            <person name="Fietto J.L.R."/>
            <person name="Ciapina L.P."/>
            <person name="Brocchi M."/>
            <person name="Elias M.C."/>
            <person name="Goldman M.H.S."/>
            <person name="Sagot M.-F."/>
            <person name="Pereira M."/>
            <person name="Stoco P.H."/>
            <person name="Teixeira S.M.R."/>
            <person name="de Mendonca-Neto R.P."/>
            <person name="Maciel T.E.F."/>
            <person name="Mendes T.A.O."/>
            <person name="Urmenyi T.P."/>
            <person name="Teixeira M.M.G."/>
            <person name="de Camargo E.F.P."/>
            <person name="de Sousa W."/>
            <person name="Schenkman S."/>
            <person name="de Vasconcelos A.T.R."/>
        </authorList>
    </citation>
    <scope>NUCLEOTIDE SEQUENCE</scope>
</reference>
<feature type="domain" description="Helicase C-terminal" evidence="6">
    <location>
        <begin position="451"/>
        <end position="599"/>
    </location>
</feature>
<dbReference type="SMART" id="SM00487">
    <property type="entry name" value="DEXDc"/>
    <property type="match status" value="1"/>
</dbReference>
<proteinExistence type="predicted"/>
<gene>
    <name evidence="8" type="ORF">STCU_07961</name>
    <name evidence="7" type="ORF">STCU_09337</name>
</gene>
<evidence type="ECO:0000313" key="7">
    <source>
        <dbReference type="EMBL" id="EPY19684.1"/>
    </source>
</evidence>
<dbReference type="AlphaFoldDB" id="S9U234"/>
<dbReference type="Pfam" id="PF00271">
    <property type="entry name" value="Helicase_C"/>
    <property type="match status" value="1"/>
</dbReference>
<dbReference type="PANTHER" id="PTHR45766">
    <property type="entry name" value="DNA ANNEALING HELICASE AND ENDONUCLEASE ZRANB3 FAMILY MEMBER"/>
    <property type="match status" value="1"/>
</dbReference>
<evidence type="ECO:0000259" key="5">
    <source>
        <dbReference type="PROSITE" id="PS51192"/>
    </source>
</evidence>
<dbReference type="GO" id="GO:0004520">
    <property type="term" value="F:DNA endonuclease activity"/>
    <property type="evidence" value="ECO:0007669"/>
    <property type="project" value="TreeGrafter"/>
</dbReference>
<dbReference type="InterPro" id="IPR038718">
    <property type="entry name" value="SNF2-like_sf"/>
</dbReference>
<organism evidence="8 9">
    <name type="scientific">Strigomonas culicis</name>
    <dbReference type="NCBI Taxonomy" id="28005"/>
    <lineage>
        <taxon>Eukaryota</taxon>
        <taxon>Discoba</taxon>
        <taxon>Euglenozoa</taxon>
        <taxon>Kinetoplastea</taxon>
        <taxon>Metakinetoplastina</taxon>
        <taxon>Trypanosomatida</taxon>
        <taxon>Trypanosomatidae</taxon>
        <taxon>Strigomonadinae</taxon>
        <taxon>Strigomonas</taxon>
    </lineage>
</organism>
<dbReference type="GO" id="GO:0006281">
    <property type="term" value="P:DNA repair"/>
    <property type="evidence" value="ECO:0007669"/>
    <property type="project" value="TreeGrafter"/>
</dbReference>
<evidence type="ECO:0000313" key="8">
    <source>
        <dbReference type="EMBL" id="EPY22998.1"/>
    </source>
</evidence>
<dbReference type="CDD" id="cd00085">
    <property type="entry name" value="HNHc"/>
    <property type="match status" value="1"/>
</dbReference>
<evidence type="ECO:0000256" key="1">
    <source>
        <dbReference type="ARBA" id="ARBA00022741"/>
    </source>
</evidence>
<name>S9U234_9TRYP</name>
<dbReference type="GO" id="GO:0043596">
    <property type="term" value="C:nuclear replication fork"/>
    <property type="evidence" value="ECO:0007669"/>
    <property type="project" value="TreeGrafter"/>
</dbReference>
<dbReference type="SUPFAM" id="SSF52540">
    <property type="entry name" value="P-loop containing nucleoside triphosphate hydrolases"/>
    <property type="match status" value="2"/>
</dbReference>
<evidence type="ECO:0000313" key="9">
    <source>
        <dbReference type="Proteomes" id="UP000015354"/>
    </source>
</evidence>
<dbReference type="EMBL" id="ATMH01007961">
    <property type="protein sequence ID" value="EPY22998.1"/>
    <property type="molecule type" value="Genomic_DNA"/>
</dbReference>
<dbReference type="GO" id="GO:0005524">
    <property type="term" value="F:ATP binding"/>
    <property type="evidence" value="ECO:0007669"/>
    <property type="project" value="UniProtKB-KW"/>
</dbReference>
<dbReference type="Gene3D" id="3.40.50.300">
    <property type="entry name" value="P-loop containing nucleotide triphosphate hydrolases"/>
    <property type="match status" value="1"/>
</dbReference>
<dbReference type="EMBL" id="ATMH01009337">
    <property type="protein sequence ID" value="EPY19684.1"/>
    <property type="molecule type" value="Genomic_DNA"/>
</dbReference>
<dbReference type="SMART" id="SM00490">
    <property type="entry name" value="HELICc"/>
    <property type="match status" value="1"/>
</dbReference>
<evidence type="ECO:0000256" key="3">
    <source>
        <dbReference type="ARBA" id="ARBA00022806"/>
    </source>
</evidence>
<keyword evidence="1" id="KW-0547">Nucleotide-binding</keyword>
<dbReference type="Proteomes" id="UP000015354">
    <property type="component" value="Unassembled WGS sequence"/>
</dbReference>
<dbReference type="InterPro" id="IPR000330">
    <property type="entry name" value="SNF2_N"/>
</dbReference>
<feature type="domain" description="Helicase ATP-binding" evidence="5">
    <location>
        <begin position="194"/>
        <end position="358"/>
    </location>
</feature>
<keyword evidence="4" id="KW-0067">ATP-binding</keyword>
<dbReference type="GO" id="GO:0003676">
    <property type="term" value="F:nucleic acid binding"/>
    <property type="evidence" value="ECO:0007669"/>
    <property type="project" value="InterPro"/>
</dbReference>
<dbReference type="Gene3D" id="1.10.30.50">
    <property type="match status" value="1"/>
</dbReference>
<dbReference type="CDD" id="cd18793">
    <property type="entry name" value="SF2_C_SNF"/>
    <property type="match status" value="1"/>
</dbReference>
<dbReference type="InterPro" id="IPR049730">
    <property type="entry name" value="SNF2/RAD54-like_C"/>
</dbReference>
<dbReference type="InterPro" id="IPR002711">
    <property type="entry name" value="HNH"/>
</dbReference>
<dbReference type="InterPro" id="IPR003615">
    <property type="entry name" value="HNH_nuc"/>
</dbReference>
<dbReference type="GO" id="GO:0004386">
    <property type="term" value="F:helicase activity"/>
    <property type="evidence" value="ECO:0007669"/>
    <property type="project" value="UniProtKB-KW"/>
</dbReference>
<dbReference type="PANTHER" id="PTHR45766:SF3">
    <property type="entry name" value="DNA ANNEALING HELICASE AND ENDONUCLEASE ZRANB3"/>
    <property type="match status" value="1"/>
</dbReference>
<protein>
    <submittedName>
        <fullName evidence="7">SNF2 DNA repair protein</fullName>
    </submittedName>
</protein>
<reference evidence="8 9" key="1">
    <citation type="journal article" date="2013" name="PLoS ONE">
        <title>Predicting the Proteins of Angomonas deanei, Strigomonas culicis and Their Respective Endosymbionts Reveals New Aspects of the Trypanosomatidae Family.</title>
        <authorList>
            <person name="Motta M.C."/>
            <person name="Martins A.C."/>
            <person name="de Souza S.S."/>
            <person name="Catta-Preta C.M."/>
            <person name="Silva R."/>
            <person name="Klein C.C."/>
            <person name="de Almeida L.G."/>
            <person name="de Lima Cunha O."/>
            <person name="Ciapina L.P."/>
            <person name="Brocchi M."/>
            <person name="Colabardini A.C."/>
            <person name="de Araujo Lima B."/>
            <person name="Machado C.R."/>
            <person name="de Almeida Soares C.M."/>
            <person name="Probst C.M."/>
            <person name="de Menezes C.B."/>
            <person name="Thompson C.E."/>
            <person name="Bartholomeu D.C."/>
            <person name="Gradia D.F."/>
            <person name="Pavoni D.P."/>
            <person name="Grisard E.C."/>
            <person name="Fantinatti-Garboggini F."/>
            <person name="Marchini F.K."/>
            <person name="Rodrigues-Luiz G.F."/>
            <person name="Wagner G."/>
            <person name="Goldman G.H."/>
            <person name="Fietto J.L."/>
            <person name="Elias M.C."/>
            <person name="Goldman M.H."/>
            <person name="Sagot M.F."/>
            <person name="Pereira M."/>
            <person name="Stoco P.H."/>
            <person name="de Mendonca-Neto R.P."/>
            <person name="Teixeira S.M."/>
            <person name="Maciel T.E."/>
            <person name="de Oliveira Mendes T.A."/>
            <person name="Urmenyi T.P."/>
            <person name="de Souza W."/>
            <person name="Schenkman S."/>
            <person name="de Vasconcelos A.T."/>
        </authorList>
    </citation>
    <scope>NUCLEOTIDE SEQUENCE [LARGE SCALE GENOMIC DNA]</scope>
</reference>
<keyword evidence="2" id="KW-0378">Hydrolase</keyword>
<comment type="caution">
    <text evidence="8">The sequence shown here is derived from an EMBL/GenBank/DDBJ whole genome shotgun (WGS) entry which is preliminary data.</text>
</comment>
<accession>S9U234</accession>
<keyword evidence="9" id="KW-1185">Reference proteome</keyword>
<dbReference type="GO" id="GO:0016787">
    <property type="term" value="F:hydrolase activity"/>
    <property type="evidence" value="ECO:0007669"/>
    <property type="project" value="UniProtKB-KW"/>
</dbReference>
<sequence length="950" mass="107009">MEQLLLPENQFCVKCRTPFLFRQCKYGCEFGCKCGRSTFDSVLTAYVSQLHSEVQQSLGVVENYVPCVRGAKVEGTMSERIVSVEVDFSARRALVHFKNIDKILTHFVKESLSSAVLSELAHVDHDAFTIPLELMDLLLFELRSLAQGKFFVNAPSDAILRLTCTNPSDPQHAAVEIPAPLRSYLQKHQMDGVRRIVHLGGRALLCDEMGVGKTLTALGVICALKVFPVLVVCPSSVKHIWAEEIERFLVPQLVPLEHLRVIRSSNDAFVTGEVPQVVIISYHMTARLSAMIRETPWQCIVCDESHLLHTNTSGSDALYTTLICDVAKQATFCLLLSGTPVTTGAFDLFNQIDALHPGWLGTARLDFALRYCAVTVDPFLKIGSCVRQHELSSLLDERIMVRRRKREVLDLPSKQRILYPIEEEAASDREYETGGNFQRRYKSHWVLRKTGISHALDYLRATNEQVVLFAHHVELLDFLETEVKRRKETFLVIKGGVDMDARQHLLRNFAEKKIKFAIVGISACSVGVSLASSSCAVFCELPPNATLMKQAEDRLHRPGQAAKATFYYFVGQRSLFDKVLFERLKKDDDEVRRLIDGDDSPLPFSFTTRSATCDNKAGPEAPMGTLSEAAMPCARQLLFTVSRYTGRLHVKGEGSAFYATLTIDEARRCVRERNHPAWRQMGDFLFNYDTLSSYEQRQLRGSWHTTHIQFRSKNKPTGKRHRYKLPFRCGWGFWSEIKTQKFSLVLFCPLLKSDSRIVSVCLECGRGLSTGMEAARPGQVRKVTSDVGLFCSGACREHFYFKRSSTCVRRVIVAEDGGVCAACGVQCELLAGRLQQCYTISAREELLASMHPQLLQYPKLYRNLVENPTAGICWNADHIIPVSAGGGEALKSNIQTLCVVCHSIKTLKERTSRKRSRPIKENRITSTVERSLIWCCLSNHGCRVTRMRLV</sequence>